<evidence type="ECO:0000313" key="7">
    <source>
        <dbReference type="Proteomes" id="UP000092460"/>
    </source>
</evidence>
<dbReference type="Pfam" id="PF14604">
    <property type="entry name" value="SH3_9"/>
    <property type="match status" value="1"/>
</dbReference>
<feature type="region of interest" description="Disordered" evidence="3">
    <location>
        <begin position="170"/>
        <end position="191"/>
    </location>
</feature>
<feature type="signal peptide" evidence="4">
    <location>
        <begin position="1"/>
        <end position="15"/>
    </location>
</feature>
<evidence type="ECO:0000256" key="3">
    <source>
        <dbReference type="SAM" id="MobiDB-lite"/>
    </source>
</evidence>
<dbReference type="STRING" id="67801.A0A1B0C714"/>
<name>A0A1B0C714_9MUSC</name>
<dbReference type="GO" id="GO:0016477">
    <property type="term" value="P:cell migration"/>
    <property type="evidence" value="ECO:0007669"/>
    <property type="project" value="TreeGrafter"/>
</dbReference>
<dbReference type="GO" id="GO:0016192">
    <property type="term" value="P:vesicle-mediated transport"/>
    <property type="evidence" value="ECO:0007669"/>
    <property type="project" value="UniProtKB-ARBA"/>
</dbReference>
<dbReference type="PANTHER" id="PTHR14167">
    <property type="entry name" value="SH3 DOMAIN-CONTAINING"/>
    <property type="match status" value="1"/>
</dbReference>
<evidence type="ECO:0000256" key="4">
    <source>
        <dbReference type="SAM" id="SignalP"/>
    </source>
</evidence>
<dbReference type="SUPFAM" id="SSF50044">
    <property type="entry name" value="SH3-domain"/>
    <property type="match status" value="2"/>
</dbReference>
<keyword evidence="4" id="KW-0732">Signal</keyword>
<dbReference type="CDD" id="cd11875">
    <property type="entry name" value="SH3_CD2AP-like_3"/>
    <property type="match status" value="1"/>
</dbReference>
<feature type="domain" description="SH3" evidence="5">
    <location>
        <begin position="10"/>
        <end position="71"/>
    </location>
</feature>
<evidence type="ECO:0000313" key="6">
    <source>
        <dbReference type="EnsemblMetazoa" id="GPPI050907-PA"/>
    </source>
</evidence>
<dbReference type="GO" id="GO:0007015">
    <property type="term" value="P:actin filament organization"/>
    <property type="evidence" value="ECO:0007669"/>
    <property type="project" value="TreeGrafter"/>
</dbReference>
<feature type="domain" description="SH3" evidence="5">
    <location>
        <begin position="193"/>
        <end position="254"/>
    </location>
</feature>
<dbReference type="EMBL" id="JXJN01027390">
    <property type="status" value="NOT_ANNOTATED_CDS"/>
    <property type="molecule type" value="Genomic_DNA"/>
</dbReference>
<dbReference type="Gene3D" id="2.30.30.40">
    <property type="entry name" value="SH3 Domains"/>
    <property type="match status" value="2"/>
</dbReference>
<sequence>YIYIFFFSFNFTVSAVVEYDYTAKEPDELDLVKGAIIHSIKQMSGGWWEGTLQTNGKTGMFPDNFVRVVDMNDDNTVILRDKSATSNRRCKVIYIIEPSPVFASKRPPSTANSVGGGINPSMSTASSKTTSLTTANAISTKKTHRLSFHNSKEDLLSNTTTTTTTTTAATIAGSGNGTSMQSDDVAPSLPPKPQREYCRVEFPYAPQNDDELELKVGDIIIIHSMELPDKGWWKGELRGKIGVFPDNFVKLIPPSDGLRNTASESFQL</sequence>
<dbReference type="PANTHER" id="PTHR14167:SF92">
    <property type="entry name" value="CIN85 AND CD2AP RELATED, ISOFORM J"/>
    <property type="match status" value="1"/>
</dbReference>
<reference evidence="6" key="2">
    <citation type="submission" date="2020-05" db="UniProtKB">
        <authorList>
            <consortium name="EnsemblMetazoa"/>
        </authorList>
    </citation>
    <scope>IDENTIFICATION</scope>
    <source>
        <strain evidence="6">IAEA</strain>
    </source>
</reference>
<proteinExistence type="predicted"/>
<dbReference type="VEuPathDB" id="VectorBase:GPPI050907"/>
<evidence type="ECO:0000259" key="5">
    <source>
        <dbReference type="PROSITE" id="PS50002"/>
    </source>
</evidence>
<dbReference type="CDD" id="cd11873">
    <property type="entry name" value="SH3_CD2AP-like_1"/>
    <property type="match status" value="1"/>
</dbReference>
<dbReference type="InterPro" id="IPR036028">
    <property type="entry name" value="SH3-like_dom_sf"/>
</dbReference>
<accession>A0A1B0C714</accession>
<dbReference type="Proteomes" id="UP000092460">
    <property type="component" value="Unassembled WGS sequence"/>
</dbReference>
<keyword evidence="1 2" id="KW-0728">SH3 domain</keyword>
<feature type="chain" id="PRO_5013108306" description="SH3 domain-containing protein" evidence="4">
    <location>
        <begin position="16"/>
        <end position="268"/>
    </location>
</feature>
<protein>
    <recommendedName>
        <fullName evidence="5">SH3 domain-containing protein</fullName>
    </recommendedName>
</protein>
<evidence type="ECO:0000256" key="1">
    <source>
        <dbReference type="ARBA" id="ARBA00022443"/>
    </source>
</evidence>
<evidence type="ECO:0000256" key="2">
    <source>
        <dbReference type="PROSITE-ProRule" id="PRU00192"/>
    </source>
</evidence>
<dbReference type="FunFam" id="2.30.30.40:FF:000072">
    <property type="entry name" value="Unconventional Myosin IB"/>
    <property type="match status" value="1"/>
</dbReference>
<dbReference type="InterPro" id="IPR001452">
    <property type="entry name" value="SH3_domain"/>
</dbReference>
<dbReference type="Pfam" id="PF00018">
    <property type="entry name" value="SH3_1"/>
    <property type="match status" value="1"/>
</dbReference>
<dbReference type="PROSITE" id="PS50002">
    <property type="entry name" value="SH3"/>
    <property type="match status" value="2"/>
</dbReference>
<dbReference type="PRINTS" id="PR00452">
    <property type="entry name" value="SH3DOMAIN"/>
</dbReference>
<reference evidence="7" key="1">
    <citation type="submission" date="2015-01" db="EMBL/GenBank/DDBJ databases">
        <authorList>
            <person name="Aksoy S."/>
            <person name="Warren W."/>
            <person name="Wilson R.K."/>
        </authorList>
    </citation>
    <scope>NUCLEOTIDE SEQUENCE [LARGE SCALE GENOMIC DNA]</scope>
    <source>
        <strain evidence="7">IAEA</strain>
    </source>
</reference>
<dbReference type="EnsemblMetazoa" id="GPPI050907-RA">
    <property type="protein sequence ID" value="GPPI050907-PA"/>
    <property type="gene ID" value="GPPI050907"/>
</dbReference>
<keyword evidence="7" id="KW-1185">Reference proteome</keyword>
<dbReference type="AlphaFoldDB" id="A0A1B0C714"/>
<dbReference type="InterPro" id="IPR050384">
    <property type="entry name" value="Endophilin_SH3RF"/>
</dbReference>
<feature type="region of interest" description="Disordered" evidence="3">
    <location>
        <begin position="106"/>
        <end position="130"/>
    </location>
</feature>
<dbReference type="SMART" id="SM00326">
    <property type="entry name" value="SH3"/>
    <property type="match status" value="2"/>
</dbReference>
<organism evidence="6 7">
    <name type="scientific">Glossina palpalis gambiensis</name>
    <dbReference type="NCBI Taxonomy" id="67801"/>
    <lineage>
        <taxon>Eukaryota</taxon>
        <taxon>Metazoa</taxon>
        <taxon>Ecdysozoa</taxon>
        <taxon>Arthropoda</taxon>
        <taxon>Hexapoda</taxon>
        <taxon>Insecta</taxon>
        <taxon>Pterygota</taxon>
        <taxon>Neoptera</taxon>
        <taxon>Endopterygota</taxon>
        <taxon>Diptera</taxon>
        <taxon>Brachycera</taxon>
        <taxon>Muscomorpha</taxon>
        <taxon>Hippoboscoidea</taxon>
        <taxon>Glossinidae</taxon>
        <taxon>Glossina</taxon>
    </lineage>
</organism>
<feature type="compositionally biased region" description="Low complexity" evidence="3">
    <location>
        <begin position="121"/>
        <end position="130"/>
    </location>
</feature>